<proteinExistence type="predicted"/>
<gene>
    <name evidence="1" type="ORF">F1649_17440</name>
</gene>
<evidence type="ECO:0000313" key="2">
    <source>
        <dbReference type="Proteomes" id="UP000322918"/>
    </source>
</evidence>
<dbReference type="AlphaFoldDB" id="A0A5M9GXI0"/>
<dbReference type="RefSeq" id="WP_141815390.1">
    <property type="nucleotide sequence ID" value="NZ_VFPL01000001.1"/>
</dbReference>
<dbReference type="OrthoDB" id="766527at2"/>
<sequence>MTSHPKPSMSGKYQTLVIATLDYLIDHYTGEFVYDGWDPVKQHYENQKVQAEKYGKKGQLGKLKKQLDEFVERLQINADLDFHDYIKKKTGFELNIFKDLEDFRDEVLLRGEIRDEIESRKLSRLLMYYERTGVDTEKQTGLYKILTDFHEKAATQQKQSGTSRVVRTEEKDGIITETIEVSFGPRPKHHERREVLSPDGERRLYISEWMNNEGTQANTSIGISFKTATGGIYAVDGIHPDINALWKNNNTVVIETSKDYSILFQHRLIQSFDDVVNVEYVER</sequence>
<organism evidence="1 2">
    <name type="scientific">Arcticibacter tournemirensis</name>
    <dbReference type="NCBI Taxonomy" id="699437"/>
    <lineage>
        <taxon>Bacteria</taxon>
        <taxon>Pseudomonadati</taxon>
        <taxon>Bacteroidota</taxon>
        <taxon>Sphingobacteriia</taxon>
        <taxon>Sphingobacteriales</taxon>
        <taxon>Sphingobacteriaceae</taxon>
        <taxon>Arcticibacter</taxon>
    </lineage>
</organism>
<evidence type="ECO:0000313" key="1">
    <source>
        <dbReference type="EMBL" id="KAA8478491.1"/>
    </source>
</evidence>
<protein>
    <submittedName>
        <fullName evidence="1">Uncharacterized protein</fullName>
    </submittedName>
</protein>
<reference evidence="1 2" key="1">
    <citation type="submission" date="2019-09" db="EMBL/GenBank/DDBJ databases">
        <title>Pararcticibacter amylolyticus gen. nov., sp. nov., isolated from a rottenly hemp rope, and reclassification of Pedobacter tournemirensis as Pararcticibacter tournemirensis comb. nov.</title>
        <authorList>
            <person name="Cai Y."/>
        </authorList>
    </citation>
    <scope>NUCLEOTIDE SEQUENCE [LARGE SCALE GENOMIC DNA]</scope>
    <source>
        <strain evidence="1 2">TF5-37.2-LB10</strain>
    </source>
</reference>
<dbReference type="EMBL" id="VWNE01000032">
    <property type="protein sequence ID" value="KAA8478491.1"/>
    <property type="molecule type" value="Genomic_DNA"/>
</dbReference>
<name>A0A5M9GXI0_9SPHI</name>
<accession>A0A5M9GXI0</accession>
<keyword evidence="2" id="KW-1185">Reference proteome</keyword>
<dbReference type="Proteomes" id="UP000322918">
    <property type="component" value="Unassembled WGS sequence"/>
</dbReference>
<comment type="caution">
    <text evidence="1">The sequence shown here is derived from an EMBL/GenBank/DDBJ whole genome shotgun (WGS) entry which is preliminary data.</text>
</comment>